<evidence type="ECO:0000256" key="5">
    <source>
        <dbReference type="ARBA" id="ARBA00020265"/>
    </source>
</evidence>
<dbReference type="InterPro" id="IPR027417">
    <property type="entry name" value="P-loop_NTPase"/>
</dbReference>
<dbReference type="InterPro" id="IPR008728">
    <property type="entry name" value="Elongator_complex_protein_4"/>
</dbReference>
<proteinExistence type="inferred from homology"/>
<dbReference type="Gene3D" id="3.40.50.300">
    <property type="entry name" value="P-loop containing nucleotide triphosphate hydrolases"/>
    <property type="match status" value="1"/>
</dbReference>
<dbReference type="Pfam" id="PF05625">
    <property type="entry name" value="PAXNEB"/>
    <property type="match status" value="1"/>
</dbReference>
<evidence type="ECO:0000256" key="2">
    <source>
        <dbReference type="ARBA" id="ARBA00004496"/>
    </source>
</evidence>
<comment type="pathway">
    <text evidence="3">tRNA modification; 5-methoxycarbonylmethyl-2-thiouridine-tRNA biosynthesis.</text>
</comment>
<comment type="caution">
    <text evidence="10">The sequence shown here is derived from an EMBL/GenBank/DDBJ whole genome shotgun (WGS) entry which is preliminary data.</text>
</comment>
<evidence type="ECO:0000256" key="6">
    <source>
        <dbReference type="ARBA" id="ARBA00022490"/>
    </source>
</evidence>
<feature type="compositionally biased region" description="Basic and acidic residues" evidence="9">
    <location>
        <begin position="365"/>
        <end position="384"/>
    </location>
</feature>
<organism evidence="10 11">
    <name type="scientific">Basidiobolus ranarum</name>
    <dbReference type="NCBI Taxonomy" id="34480"/>
    <lineage>
        <taxon>Eukaryota</taxon>
        <taxon>Fungi</taxon>
        <taxon>Fungi incertae sedis</taxon>
        <taxon>Zoopagomycota</taxon>
        <taxon>Entomophthoromycotina</taxon>
        <taxon>Basidiobolomycetes</taxon>
        <taxon>Basidiobolales</taxon>
        <taxon>Basidiobolaceae</taxon>
        <taxon>Basidiobolus</taxon>
    </lineage>
</organism>
<dbReference type="Proteomes" id="UP001479436">
    <property type="component" value="Unassembled WGS sequence"/>
</dbReference>
<keyword evidence="6" id="KW-0963">Cytoplasm</keyword>
<dbReference type="PANTHER" id="PTHR12896:SF1">
    <property type="entry name" value="ELONGATOR COMPLEX PROTEIN 4"/>
    <property type="match status" value="1"/>
</dbReference>
<keyword evidence="7" id="KW-0819">tRNA processing</keyword>
<dbReference type="CDD" id="cd19494">
    <property type="entry name" value="Elp4"/>
    <property type="match status" value="1"/>
</dbReference>
<evidence type="ECO:0000256" key="7">
    <source>
        <dbReference type="ARBA" id="ARBA00022694"/>
    </source>
</evidence>
<feature type="region of interest" description="Disordered" evidence="9">
    <location>
        <begin position="365"/>
        <end position="405"/>
    </location>
</feature>
<evidence type="ECO:0000256" key="1">
    <source>
        <dbReference type="ARBA" id="ARBA00004123"/>
    </source>
</evidence>
<comment type="subcellular location">
    <subcellularLocation>
        <location evidence="2">Cytoplasm</location>
    </subcellularLocation>
    <subcellularLocation>
        <location evidence="1">Nucleus</location>
    </subcellularLocation>
</comment>
<name>A0ABR2X346_9FUNG</name>
<reference evidence="10 11" key="1">
    <citation type="submission" date="2023-04" db="EMBL/GenBank/DDBJ databases">
        <title>Genome of Basidiobolus ranarum AG-B5.</title>
        <authorList>
            <person name="Stajich J.E."/>
            <person name="Carter-House D."/>
            <person name="Gryganskyi A."/>
        </authorList>
    </citation>
    <scope>NUCLEOTIDE SEQUENCE [LARGE SCALE GENOMIC DNA]</scope>
    <source>
        <strain evidence="10 11">AG-B5</strain>
    </source>
</reference>
<keyword evidence="11" id="KW-1185">Reference proteome</keyword>
<evidence type="ECO:0000313" key="11">
    <source>
        <dbReference type="Proteomes" id="UP001479436"/>
    </source>
</evidence>
<comment type="similarity">
    <text evidence="4">Belongs to the ELP4 family.</text>
</comment>
<evidence type="ECO:0000256" key="3">
    <source>
        <dbReference type="ARBA" id="ARBA00005043"/>
    </source>
</evidence>
<protein>
    <recommendedName>
        <fullName evidence="5">Elongator complex protein 4</fullName>
    </recommendedName>
</protein>
<evidence type="ECO:0000256" key="9">
    <source>
        <dbReference type="SAM" id="MobiDB-lite"/>
    </source>
</evidence>
<evidence type="ECO:0000313" key="10">
    <source>
        <dbReference type="EMBL" id="KAK9768188.1"/>
    </source>
</evidence>
<evidence type="ECO:0000256" key="4">
    <source>
        <dbReference type="ARBA" id="ARBA00007573"/>
    </source>
</evidence>
<accession>A0ABR2X346</accession>
<gene>
    <name evidence="10" type="primary">ELP4</name>
    <name evidence="10" type="ORF">K7432_001383</name>
</gene>
<dbReference type="PANTHER" id="PTHR12896">
    <property type="entry name" value="PAX6 NEIGHBOR PROTEIN PAXNEB"/>
    <property type="match status" value="1"/>
</dbReference>
<sequence length="405" mass="44934">MSSFKKRTSLNQPKLPPGSRLSAHNGQLLTSTGVPSFDDVLGGGLPIGSVLMIKEDKHTDYAQVLLKYFLAQGVASKHAILLASADEDPQKFIDSLPDFGGDKKEETEQKEKETAEGNEEKMTIAWRYQNLPKLNVSAAGLSNFKKSAMPTVGETASIYCHSFDLTKRMSELSLDTATKHLIDMDKWEDEEDCKKLINEIRAQIENGFSASSTPSSGTRNILRVGIHSFASIFWKHKNEQQIFKFLHALRGLLRFSFGVCVLTVPAHLYSTEGGDSGFIRKLEHMCDAVVEIESFAGSEKLANFSSDYHGFFHVRKLPVLNAIVSSSAKLSILQSSHSTTNNLAFKLRRKRFTIETFHLPIEGGVGERRTSSKDEGDKKKEPSKFKKGPKIGCGSMPGRKDPLEF</sequence>
<feature type="region of interest" description="Disordered" evidence="9">
    <location>
        <begin position="93"/>
        <end position="119"/>
    </location>
</feature>
<dbReference type="EMBL" id="JASJQH010000030">
    <property type="protein sequence ID" value="KAK9768188.1"/>
    <property type="molecule type" value="Genomic_DNA"/>
</dbReference>
<feature type="region of interest" description="Disordered" evidence="9">
    <location>
        <begin position="1"/>
        <end position="27"/>
    </location>
</feature>
<feature type="compositionally biased region" description="Basic and acidic residues" evidence="9">
    <location>
        <begin position="100"/>
        <end position="119"/>
    </location>
</feature>
<evidence type="ECO:0000256" key="8">
    <source>
        <dbReference type="ARBA" id="ARBA00023242"/>
    </source>
</evidence>
<keyword evidence="8" id="KW-0539">Nucleus</keyword>